<dbReference type="AlphaFoldDB" id="A0A6A5VBW7"/>
<accession>A0A6A5VBW7</accession>
<dbReference type="EMBL" id="ML976674">
    <property type="protein sequence ID" value="KAF1974645.1"/>
    <property type="molecule type" value="Genomic_DNA"/>
</dbReference>
<gene>
    <name evidence="1" type="ORF">BU23DRAFT_553301</name>
</gene>
<proteinExistence type="predicted"/>
<name>A0A6A5VBW7_9PLEO</name>
<protein>
    <submittedName>
        <fullName evidence="1">Uncharacterized protein</fullName>
    </submittedName>
</protein>
<dbReference type="Proteomes" id="UP000800036">
    <property type="component" value="Unassembled WGS sequence"/>
</dbReference>
<organism evidence="1 2">
    <name type="scientific">Bimuria novae-zelandiae CBS 107.79</name>
    <dbReference type="NCBI Taxonomy" id="1447943"/>
    <lineage>
        <taxon>Eukaryota</taxon>
        <taxon>Fungi</taxon>
        <taxon>Dikarya</taxon>
        <taxon>Ascomycota</taxon>
        <taxon>Pezizomycotina</taxon>
        <taxon>Dothideomycetes</taxon>
        <taxon>Pleosporomycetidae</taxon>
        <taxon>Pleosporales</taxon>
        <taxon>Massarineae</taxon>
        <taxon>Didymosphaeriaceae</taxon>
        <taxon>Bimuria</taxon>
    </lineage>
</organism>
<keyword evidence="2" id="KW-1185">Reference proteome</keyword>
<evidence type="ECO:0000313" key="1">
    <source>
        <dbReference type="EMBL" id="KAF1974645.1"/>
    </source>
</evidence>
<reference evidence="1" key="1">
    <citation type="journal article" date="2020" name="Stud. Mycol.">
        <title>101 Dothideomycetes genomes: a test case for predicting lifestyles and emergence of pathogens.</title>
        <authorList>
            <person name="Haridas S."/>
            <person name="Albert R."/>
            <person name="Binder M."/>
            <person name="Bloem J."/>
            <person name="Labutti K."/>
            <person name="Salamov A."/>
            <person name="Andreopoulos B."/>
            <person name="Baker S."/>
            <person name="Barry K."/>
            <person name="Bills G."/>
            <person name="Bluhm B."/>
            <person name="Cannon C."/>
            <person name="Castanera R."/>
            <person name="Culley D."/>
            <person name="Daum C."/>
            <person name="Ezra D."/>
            <person name="Gonzalez J."/>
            <person name="Henrissat B."/>
            <person name="Kuo A."/>
            <person name="Liang C."/>
            <person name="Lipzen A."/>
            <person name="Lutzoni F."/>
            <person name="Magnuson J."/>
            <person name="Mondo S."/>
            <person name="Nolan M."/>
            <person name="Ohm R."/>
            <person name="Pangilinan J."/>
            <person name="Park H.-J."/>
            <person name="Ramirez L."/>
            <person name="Alfaro M."/>
            <person name="Sun H."/>
            <person name="Tritt A."/>
            <person name="Yoshinaga Y."/>
            <person name="Zwiers L.-H."/>
            <person name="Turgeon B."/>
            <person name="Goodwin S."/>
            <person name="Spatafora J."/>
            <person name="Crous P."/>
            <person name="Grigoriev I."/>
        </authorList>
    </citation>
    <scope>NUCLEOTIDE SEQUENCE</scope>
    <source>
        <strain evidence="1">CBS 107.79</strain>
    </source>
</reference>
<evidence type="ECO:0000313" key="2">
    <source>
        <dbReference type="Proteomes" id="UP000800036"/>
    </source>
</evidence>
<sequence>MTESRKTAQALRCWLQCIFCLILVVTGLQRASVASCVLQLSYLIFWSPETHVQTADA</sequence>